<evidence type="ECO:0008006" key="4">
    <source>
        <dbReference type="Google" id="ProtNLM"/>
    </source>
</evidence>
<keyword evidence="1" id="KW-0732">Signal</keyword>
<protein>
    <recommendedName>
        <fullName evidence="4">Outer membrane protein beta-barrel domain-containing protein</fullName>
    </recommendedName>
</protein>
<accession>A0ABU3PFI2</accession>
<evidence type="ECO:0000313" key="2">
    <source>
        <dbReference type="EMBL" id="MDT9001345.1"/>
    </source>
</evidence>
<organism evidence="2 3">
    <name type="scientific">Roseateles aquae</name>
    <dbReference type="NCBI Taxonomy" id="3077235"/>
    <lineage>
        <taxon>Bacteria</taxon>
        <taxon>Pseudomonadati</taxon>
        <taxon>Pseudomonadota</taxon>
        <taxon>Betaproteobacteria</taxon>
        <taxon>Burkholderiales</taxon>
        <taxon>Sphaerotilaceae</taxon>
        <taxon>Roseateles</taxon>
    </lineage>
</organism>
<feature type="chain" id="PRO_5046118251" description="Outer membrane protein beta-barrel domain-containing protein" evidence="1">
    <location>
        <begin position="27"/>
        <end position="413"/>
    </location>
</feature>
<sequence>MALASTPARPLIALLLAGLFGSGAHAESSPYYVGTSLGLTRVANVYRLDSAQPANNDWVTTGSLLAGIDQRYGRQRIYGNLSLNANRYRHNSLLNNTAYQLDSGLDWSAFDKLGGTLTAGGSKSLAEFNPGGDKPSLTIKNVLTTKRAGASARYGLAGQLSLEARANHYTSRYSASEYLPYNYEQNDAAVGLVYRSSPSLSLGSYGRLTRGSYPNYRLVGGSYVVDRVRRKDLDLTANWQPSALSSLSARLSFGRATHSEAGSGSFSGTTGSLVWQWQALPKLGFNTTLSRETGLDSTPVNGSPFGNEIDYNRVTNRVRLGADYAMSAKIGLTASYAVAKRDQRNSFGVNSVAGSDTLTSWRVGLNWSATRNALLSCQYTHDERSLGQAQPISPYTLPYSANSMGCTGQYMLR</sequence>
<feature type="signal peptide" evidence="1">
    <location>
        <begin position="1"/>
        <end position="26"/>
    </location>
</feature>
<proteinExistence type="predicted"/>
<keyword evidence="3" id="KW-1185">Reference proteome</keyword>
<comment type="caution">
    <text evidence="2">The sequence shown here is derived from an EMBL/GenBank/DDBJ whole genome shotgun (WGS) entry which is preliminary data.</text>
</comment>
<evidence type="ECO:0000256" key="1">
    <source>
        <dbReference type="SAM" id="SignalP"/>
    </source>
</evidence>
<name>A0ABU3PFI2_9BURK</name>
<dbReference type="Proteomes" id="UP001246372">
    <property type="component" value="Unassembled WGS sequence"/>
</dbReference>
<gene>
    <name evidence="2" type="ORF">RQP53_18845</name>
</gene>
<evidence type="ECO:0000313" key="3">
    <source>
        <dbReference type="Proteomes" id="UP001246372"/>
    </source>
</evidence>
<reference evidence="2" key="1">
    <citation type="submission" date="2023-09" db="EMBL/GenBank/DDBJ databases">
        <title>Paucibacter sp. APW11 Genome sequencing and assembly.</title>
        <authorList>
            <person name="Kim I."/>
        </authorList>
    </citation>
    <scope>NUCLEOTIDE SEQUENCE</scope>
    <source>
        <strain evidence="2">APW11</strain>
    </source>
</reference>
<dbReference type="RefSeq" id="WP_315652218.1">
    <property type="nucleotide sequence ID" value="NZ_JAVXZY010000008.1"/>
</dbReference>
<dbReference type="EMBL" id="JAVXZY010000008">
    <property type="protein sequence ID" value="MDT9001345.1"/>
    <property type="molecule type" value="Genomic_DNA"/>
</dbReference>